<feature type="compositionally biased region" description="Pro residues" evidence="1">
    <location>
        <begin position="473"/>
        <end position="483"/>
    </location>
</feature>
<accession>A0A2U3DVR5</accession>
<reference evidence="2 3" key="1">
    <citation type="journal article" date="2016" name="Front. Microbiol.">
        <title>Genome and transcriptome sequences reveal the specific parasitism of the nematophagous Purpureocillium lilacinum 36-1.</title>
        <authorList>
            <person name="Xie J."/>
            <person name="Li S."/>
            <person name="Mo C."/>
            <person name="Xiao X."/>
            <person name="Peng D."/>
            <person name="Wang G."/>
            <person name="Xiao Y."/>
        </authorList>
    </citation>
    <scope>NUCLEOTIDE SEQUENCE [LARGE SCALE GENOMIC DNA]</scope>
    <source>
        <strain evidence="2 3">36-1</strain>
    </source>
</reference>
<dbReference type="AlphaFoldDB" id="A0A2U3DVR5"/>
<evidence type="ECO:0000313" key="2">
    <source>
        <dbReference type="EMBL" id="PWI66345.1"/>
    </source>
</evidence>
<evidence type="ECO:0000256" key="1">
    <source>
        <dbReference type="SAM" id="MobiDB-lite"/>
    </source>
</evidence>
<comment type="caution">
    <text evidence="2">The sequence shown here is derived from an EMBL/GenBank/DDBJ whole genome shotgun (WGS) entry which is preliminary data.</text>
</comment>
<name>A0A2U3DVR5_PURLI</name>
<feature type="compositionally biased region" description="Basic residues" evidence="1">
    <location>
        <begin position="357"/>
        <end position="368"/>
    </location>
</feature>
<organism evidence="2 3">
    <name type="scientific">Purpureocillium lilacinum</name>
    <name type="common">Paecilomyces lilacinus</name>
    <dbReference type="NCBI Taxonomy" id="33203"/>
    <lineage>
        <taxon>Eukaryota</taxon>
        <taxon>Fungi</taxon>
        <taxon>Dikarya</taxon>
        <taxon>Ascomycota</taxon>
        <taxon>Pezizomycotina</taxon>
        <taxon>Sordariomycetes</taxon>
        <taxon>Hypocreomycetidae</taxon>
        <taxon>Hypocreales</taxon>
        <taxon>Ophiocordycipitaceae</taxon>
        <taxon>Purpureocillium</taxon>
    </lineage>
</organism>
<proteinExistence type="predicted"/>
<feature type="compositionally biased region" description="Basic residues" evidence="1">
    <location>
        <begin position="517"/>
        <end position="527"/>
    </location>
</feature>
<protein>
    <submittedName>
        <fullName evidence="2">Uncharacterized protein</fullName>
    </submittedName>
</protein>
<gene>
    <name evidence="2" type="ORF">PCL_05043</name>
</gene>
<feature type="compositionally biased region" description="Basic residues" evidence="1">
    <location>
        <begin position="455"/>
        <end position="469"/>
    </location>
</feature>
<feature type="region of interest" description="Disordered" evidence="1">
    <location>
        <begin position="399"/>
        <end position="527"/>
    </location>
</feature>
<dbReference type="Proteomes" id="UP000245956">
    <property type="component" value="Unassembled WGS sequence"/>
</dbReference>
<feature type="compositionally biased region" description="Pro residues" evidence="1">
    <location>
        <begin position="409"/>
        <end position="421"/>
    </location>
</feature>
<dbReference type="EMBL" id="LCWV01000025">
    <property type="protein sequence ID" value="PWI66345.1"/>
    <property type="molecule type" value="Genomic_DNA"/>
</dbReference>
<feature type="region of interest" description="Disordered" evidence="1">
    <location>
        <begin position="343"/>
        <end position="384"/>
    </location>
</feature>
<sequence>METRDGWSEGAGAAGVASGVIRGALVPGTAAALAHLALTSPSFRLCRGKIFPLEQDLPVRVMRVESSLVSSGWRRLAVWSGGGQRCTFKTHAFKPVKFSFGMLRTRDWRTPGVMNSYVHPALRPRRRVPRGLSECRWGSETESLEQHNRSKGSSMISYVRPNSCRRSPICHAAPPLFPRFTSPHIASPALLLQLKLGASIVSHRSPVSVPVPAPVPAQRGPPPPHSTHAARMKMFRSHPSPTASASRPLQMCASATRRFAATPLLDLGPRSPRPPVPARFPLPCAFPLMDPMTLPPPEVLRPSPCVFNFGPRRRAPSARRSLPVAYPLTVCWCSCCQPPFTPPTSSTQRLAGSGVRTRSRRNKTKPTRRATNDVNPSSHSHVPRISPVHAHVMQPLATKPQEPIGSSPPRHPPPPPPPPNDNTPVARRPPRPTLKRLFPTGRAHKEAPPSSPSPHHTRARERSARRAAVCRRPPMPMPMPPGGPTLVPEQHQRSPSPQAPSPPMQASGGSDEEKQPRSRPTKQSHLF</sequence>
<evidence type="ECO:0000313" key="3">
    <source>
        <dbReference type="Proteomes" id="UP000245956"/>
    </source>
</evidence>